<feature type="region of interest" description="Disordered" evidence="4">
    <location>
        <begin position="1"/>
        <end position="41"/>
    </location>
</feature>
<comment type="similarity">
    <text evidence="1">Belongs to the dynein light chain Tctex-type family.</text>
</comment>
<comment type="similarity">
    <text evidence="2">Belongs to the transposase 22 family.</text>
</comment>
<dbReference type="Proteomes" id="UP001177744">
    <property type="component" value="Unassembled WGS sequence"/>
</dbReference>
<dbReference type="SUPFAM" id="SSF140570">
    <property type="entry name" value="MukF C-terminal domain-like"/>
    <property type="match status" value="1"/>
</dbReference>
<dbReference type="Gene3D" id="1.20.5.390">
    <property type="entry name" value="L1 transposable element, trimerization domain"/>
    <property type="match status" value="1"/>
</dbReference>
<evidence type="ECO:0000313" key="6">
    <source>
        <dbReference type="EMBL" id="KAK1344437.1"/>
    </source>
</evidence>
<reference evidence="6" key="1">
    <citation type="submission" date="2023-06" db="EMBL/GenBank/DDBJ databases">
        <title>Reference genome for the Northern bat (Eptesicus nilssonii), a most northern bat species.</title>
        <authorList>
            <person name="Laine V.N."/>
            <person name="Pulliainen A.T."/>
            <person name="Lilley T.M."/>
        </authorList>
    </citation>
    <scope>NUCLEOTIDE SEQUENCE</scope>
    <source>
        <strain evidence="6">BLF_Eptnil</strain>
        <tissue evidence="6">Kidney</tissue>
    </source>
</reference>
<evidence type="ECO:0000256" key="2">
    <source>
        <dbReference type="ARBA" id="ARBA00061640"/>
    </source>
</evidence>
<dbReference type="Gene3D" id="3.30.70.1820">
    <property type="entry name" value="L1 transposable element, RRM domain"/>
    <property type="match status" value="1"/>
</dbReference>
<evidence type="ECO:0000256" key="1">
    <source>
        <dbReference type="ARBA" id="ARBA00005361"/>
    </source>
</evidence>
<evidence type="ECO:0000256" key="3">
    <source>
        <dbReference type="SAM" id="Coils"/>
    </source>
</evidence>
<dbReference type="AlphaFoldDB" id="A0AA40I7E6"/>
<dbReference type="InterPro" id="IPR005334">
    <property type="entry name" value="Tctex-1-like"/>
</dbReference>
<proteinExistence type="inferred from homology"/>
<feature type="compositionally biased region" description="Basic and acidic residues" evidence="4">
    <location>
        <begin position="23"/>
        <end position="39"/>
    </location>
</feature>
<dbReference type="InterPro" id="IPR036141">
    <property type="entry name" value="MukF_M_sp"/>
</dbReference>
<evidence type="ECO:0000259" key="5">
    <source>
        <dbReference type="Pfam" id="PF02994"/>
    </source>
</evidence>
<dbReference type="Gene3D" id="3.30.1140.40">
    <property type="entry name" value="Tctex-1"/>
    <property type="match status" value="1"/>
</dbReference>
<comment type="caution">
    <text evidence="6">The sequence shown here is derived from an EMBL/GenBank/DDBJ whole genome shotgun (WGS) entry which is preliminary data.</text>
</comment>
<feature type="coiled-coil region" evidence="3">
    <location>
        <begin position="59"/>
        <end position="149"/>
    </location>
</feature>
<dbReference type="FunFam" id="3.30.70.1820:FF:000002">
    <property type="entry name" value="LINE-1 retrotransposable element ORF1 protein"/>
    <property type="match status" value="1"/>
</dbReference>
<dbReference type="InterPro" id="IPR004244">
    <property type="entry name" value="Transposase_22"/>
</dbReference>
<evidence type="ECO:0000313" key="7">
    <source>
        <dbReference type="Proteomes" id="UP001177744"/>
    </source>
</evidence>
<dbReference type="PANTHER" id="PTHR11505">
    <property type="entry name" value="L1 TRANSPOSABLE ELEMENT-RELATED"/>
    <property type="match status" value="1"/>
</dbReference>
<dbReference type="InterPro" id="IPR038586">
    <property type="entry name" value="Tctex-1-like_sf"/>
</dbReference>
<dbReference type="Pfam" id="PF03645">
    <property type="entry name" value="Tctex-1"/>
    <property type="match status" value="1"/>
</dbReference>
<gene>
    <name evidence="6" type="ORF">QTO34_013131</name>
</gene>
<sequence length="295" mass="33881">MGAGEGVASESSSVQCWLSRGGTEGKGKEKQASPEKEVNELEANNLSEKEFREMVIRWLKRMEDKFDNMSKNQEEMKKNQEEMKNDIAAVKNSIESIKSRLEEAEDRISELEDKMEKNTQLQQLLETKIRKHEESLRELRDNTKQNNIRIIGVPEGKETEQGIENLLEEIITENFLDIGKKNPTQIQEAHRVPSKMNPKRPTPRHIIIKLANTNDKGSEGDVLGKMEDYQSAEETAFVVDEQHCERAIESAIGGNAYQHSKVNQWTTNVIEQTLSQLTKLGKPFKYTEWPVYYDL</sequence>
<keyword evidence="7" id="KW-1185">Reference proteome</keyword>
<keyword evidence="3" id="KW-0175">Coiled coil</keyword>
<dbReference type="Pfam" id="PF02994">
    <property type="entry name" value="Transposase_22"/>
    <property type="match status" value="1"/>
</dbReference>
<dbReference type="InterPro" id="IPR043636">
    <property type="entry name" value="L1_RRM_dom"/>
</dbReference>
<protein>
    <recommendedName>
        <fullName evidence="5">L1 transposable element RRM domain-containing protein</fullName>
    </recommendedName>
</protein>
<feature type="compositionally biased region" description="Low complexity" evidence="4">
    <location>
        <begin position="1"/>
        <end position="14"/>
    </location>
</feature>
<feature type="domain" description="L1 transposable element RRM" evidence="5">
    <location>
        <begin position="146"/>
        <end position="214"/>
    </location>
</feature>
<dbReference type="EMBL" id="JAULJE010000003">
    <property type="protein sequence ID" value="KAK1344437.1"/>
    <property type="molecule type" value="Genomic_DNA"/>
</dbReference>
<accession>A0AA40I7E6</accession>
<evidence type="ECO:0000256" key="4">
    <source>
        <dbReference type="SAM" id="MobiDB-lite"/>
    </source>
</evidence>
<organism evidence="6 7">
    <name type="scientific">Cnephaeus nilssonii</name>
    <name type="common">Northern bat</name>
    <name type="synonym">Eptesicus nilssonii</name>
    <dbReference type="NCBI Taxonomy" id="3371016"/>
    <lineage>
        <taxon>Eukaryota</taxon>
        <taxon>Metazoa</taxon>
        <taxon>Chordata</taxon>
        <taxon>Craniata</taxon>
        <taxon>Vertebrata</taxon>
        <taxon>Euteleostomi</taxon>
        <taxon>Mammalia</taxon>
        <taxon>Eutheria</taxon>
        <taxon>Laurasiatheria</taxon>
        <taxon>Chiroptera</taxon>
        <taxon>Yangochiroptera</taxon>
        <taxon>Vespertilionidae</taxon>
        <taxon>Cnephaeus</taxon>
    </lineage>
</organism>
<name>A0AA40I7E6_CNENI</name>